<feature type="signal peptide" evidence="4">
    <location>
        <begin position="1"/>
        <end position="23"/>
    </location>
</feature>
<evidence type="ECO:0000313" key="7">
    <source>
        <dbReference type="EMBL" id="SUE40078.1"/>
    </source>
</evidence>
<keyword evidence="8" id="KW-1185">Reference proteome</keyword>
<accession>A0A1S8D8S1</accession>
<dbReference type="STRING" id="207340.APZ41_004990"/>
<evidence type="ECO:0000313" key="6">
    <source>
        <dbReference type="EMBL" id="ONH84299.1"/>
    </source>
</evidence>
<evidence type="ECO:0000256" key="3">
    <source>
        <dbReference type="ARBA" id="ARBA00022729"/>
    </source>
</evidence>
<dbReference type="GO" id="GO:0015833">
    <property type="term" value="P:peptide transport"/>
    <property type="evidence" value="ECO:0007669"/>
    <property type="project" value="TreeGrafter"/>
</dbReference>
<gene>
    <name evidence="7" type="primary">gsiB_10</name>
    <name evidence="6" type="ORF">APZ41_004990</name>
    <name evidence="7" type="ORF">NCTC13291_01669</name>
</gene>
<evidence type="ECO:0000256" key="1">
    <source>
        <dbReference type="ARBA" id="ARBA00004418"/>
    </source>
</evidence>
<evidence type="ECO:0000313" key="8">
    <source>
        <dbReference type="Proteomes" id="UP000054844"/>
    </source>
</evidence>
<dbReference type="PIRSF" id="PIRSF002741">
    <property type="entry name" value="MppA"/>
    <property type="match status" value="1"/>
</dbReference>
<protein>
    <submittedName>
        <fullName evidence="7">Glutathione-binding protein gsiB</fullName>
    </submittedName>
    <submittedName>
        <fullName evidence="6">Substrate-binding protein</fullName>
    </submittedName>
</protein>
<dbReference type="InterPro" id="IPR006311">
    <property type="entry name" value="TAT_signal"/>
</dbReference>
<dbReference type="Gene3D" id="3.90.76.10">
    <property type="entry name" value="Dipeptide-binding Protein, Domain 1"/>
    <property type="match status" value="1"/>
</dbReference>
<dbReference type="AlphaFoldDB" id="A0A1S8D8S1"/>
<organism evidence="6 8">
    <name type="scientific">Roseomonas mucosa</name>
    <dbReference type="NCBI Taxonomy" id="207340"/>
    <lineage>
        <taxon>Bacteria</taxon>
        <taxon>Pseudomonadati</taxon>
        <taxon>Pseudomonadota</taxon>
        <taxon>Alphaproteobacteria</taxon>
        <taxon>Acetobacterales</taxon>
        <taxon>Roseomonadaceae</taxon>
        <taxon>Roseomonas</taxon>
    </lineage>
</organism>
<dbReference type="InterPro" id="IPR039424">
    <property type="entry name" value="SBP_5"/>
</dbReference>
<keyword evidence="3 4" id="KW-0732">Signal</keyword>
<dbReference type="GO" id="GO:1904680">
    <property type="term" value="F:peptide transmembrane transporter activity"/>
    <property type="evidence" value="ECO:0007669"/>
    <property type="project" value="TreeGrafter"/>
</dbReference>
<dbReference type="RefSeq" id="WP_019462199.1">
    <property type="nucleotide sequence ID" value="NZ_AP031462.1"/>
</dbReference>
<dbReference type="Gene3D" id="3.40.190.10">
    <property type="entry name" value="Periplasmic binding protein-like II"/>
    <property type="match status" value="1"/>
</dbReference>
<dbReference type="InterPro" id="IPR030678">
    <property type="entry name" value="Peptide/Ni-bd"/>
</dbReference>
<dbReference type="EMBL" id="LLWF02000009">
    <property type="protein sequence ID" value="ONH84299.1"/>
    <property type="molecule type" value="Genomic_DNA"/>
</dbReference>
<dbReference type="PROSITE" id="PS51318">
    <property type="entry name" value="TAT"/>
    <property type="match status" value="1"/>
</dbReference>
<proteinExistence type="inferred from homology"/>
<dbReference type="GO" id="GO:0043190">
    <property type="term" value="C:ATP-binding cassette (ABC) transporter complex"/>
    <property type="evidence" value="ECO:0007669"/>
    <property type="project" value="InterPro"/>
</dbReference>
<reference evidence="7 9" key="2">
    <citation type="submission" date="2018-06" db="EMBL/GenBank/DDBJ databases">
        <authorList>
            <consortium name="Pathogen Informatics"/>
            <person name="Doyle S."/>
        </authorList>
    </citation>
    <scope>NUCLEOTIDE SEQUENCE [LARGE SCALE GENOMIC DNA]</scope>
    <source>
        <strain evidence="7 9">NCTC13291</strain>
    </source>
</reference>
<feature type="chain" id="PRO_5033746897" evidence="4">
    <location>
        <begin position="24"/>
        <end position="524"/>
    </location>
</feature>
<dbReference type="OrthoDB" id="7232729at2"/>
<dbReference type="InterPro" id="IPR000914">
    <property type="entry name" value="SBP_5_dom"/>
</dbReference>
<dbReference type="CDD" id="cd08502">
    <property type="entry name" value="PBP2_NikA_DppA_OppA_like_16"/>
    <property type="match status" value="1"/>
</dbReference>
<dbReference type="EMBL" id="UGVN01000001">
    <property type="protein sequence ID" value="SUE40078.1"/>
    <property type="molecule type" value="Genomic_DNA"/>
</dbReference>
<name>A0A1S8D8S1_9PROT</name>
<reference evidence="6 8" key="1">
    <citation type="submission" date="2016-12" db="EMBL/GenBank/DDBJ databases">
        <title>Draft genome sequence of Roseomonas mucosa strain AU37, isolated from a peripheral intravenous catheter.</title>
        <authorList>
            <person name="Choudhury M.A."/>
            <person name="Sidjabat H.E."/>
            <person name="Wailan A.M."/>
            <person name="Zhang L."/>
            <person name="Marsh N.M."/>
            <person name="Rickard C.M."/>
            <person name="Davies M."/>
            <person name="Mcmillan D.J."/>
        </authorList>
    </citation>
    <scope>NUCLEOTIDE SEQUENCE [LARGE SCALE GENOMIC DNA]</scope>
    <source>
        <strain evidence="6 8">SAVE376</strain>
    </source>
</reference>
<dbReference type="Proteomes" id="UP000054844">
    <property type="component" value="Unassembled WGS sequence"/>
</dbReference>
<dbReference type="GeneID" id="99632719"/>
<dbReference type="Proteomes" id="UP000254919">
    <property type="component" value="Unassembled WGS sequence"/>
</dbReference>
<evidence type="ECO:0000256" key="4">
    <source>
        <dbReference type="SAM" id="SignalP"/>
    </source>
</evidence>
<comment type="similarity">
    <text evidence="2">Belongs to the bacterial solute-binding protein 5 family.</text>
</comment>
<comment type="subcellular location">
    <subcellularLocation>
        <location evidence="1">Periplasm</location>
    </subcellularLocation>
</comment>
<evidence type="ECO:0000256" key="2">
    <source>
        <dbReference type="ARBA" id="ARBA00005695"/>
    </source>
</evidence>
<dbReference type="PANTHER" id="PTHR30290:SF38">
    <property type="entry name" value="D,D-DIPEPTIDE-BINDING PERIPLASMIC PROTEIN DDPA-RELATED"/>
    <property type="match status" value="1"/>
</dbReference>
<dbReference type="GO" id="GO:0030288">
    <property type="term" value="C:outer membrane-bounded periplasmic space"/>
    <property type="evidence" value="ECO:0007669"/>
    <property type="project" value="UniProtKB-ARBA"/>
</dbReference>
<dbReference type="PANTHER" id="PTHR30290">
    <property type="entry name" value="PERIPLASMIC BINDING COMPONENT OF ABC TRANSPORTER"/>
    <property type="match status" value="1"/>
</dbReference>
<sequence length="524" mass="56964">MSWWRRSLLAAAAVLVSALAVPAGPVRAKTINAVLEAEIVTLDPHFIGAYITRTFGYMVFDTLFAPDGKGNIQPQMVQSWTISDDRLTWDFTLRDGLRFHDGAPVTGEDVVASLKRWGTRSALGGRLLKVAASLEATGAKSFRLVLKEPYGLVLDTLGTTSSPTPFIMPARIAANTPGSTQVTEIVGSGPFVYSKADHRPGDRMLLRKNPDYIPRPEPADFLAGGHVVKVDALDIRVVPDGATAAAALQQGEIDYMQYAPFDLLPVMEKDRQLKVLDFSGPHMFTGHYRINTAARPFDDPAIRRVLLRLVDQKEVIAGLGLDSRYGQSCDAFFICGSTNETHAGTALLQDPSIEAAARALKETKYDGTPVVVMIASDLEAPRVASQILADRLARAGFKVDAQMTDWATLLARRTQRTGWSVYGVHALGLDLSSPLTNSVINFNCTDSATAGFMCDQRLVPLFDEFARAPTREAQREVAGKIQTIVYEQGLGIPFGQFAQPAAYRANLSGVIPSAIPLFWNIGKN</sequence>
<feature type="domain" description="Solute-binding protein family 5" evidence="5">
    <location>
        <begin position="72"/>
        <end position="421"/>
    </location>
</feature>
<dbReference type="Pfam" id="PF00496">
    <property type="entry name" value="SBP_bac_5"/>
    <property type="match status" value="1"/>
</dbReference>
<evidence type="ECO:0000313" key="9">
    <source>
        <dbReference type="Proteomes" id="UP000254919"/>
    </source>
</evidence>
<evidence type="ECO:0000259" key="5">
    <source>
        <dbReference type="Pfam" id="PF00496"/>
    </source>
</evidence>
<dbReference type="SUPFAM" id="SSF53850">
    <property type="entry name" value="Periplasmic binding protein-like II"/>
    <property type="match status" value="1"/>
</dbReference>
<dbReference type="Gene3D" id="3.10.105.10">
    <property type="entry name" value="Dipeptide-binding Protein, Domain 3"/>
    <property type="match status" value="1"/>
</dbReference>